<dbReference type="PROSITE" id="PS50026">
    <property type="entry name" value="EGF_3"/>
    <property type="match status" value="2"/>
</dbReference>
<evidence type="ECO:0000256" key="10">
    <source>
        <dbReference type="ARBA" id="ARBA00022989"/>
    </source>
</evidence>
<keyword evidence="14" id="KW-0325">Glycoprotein</keyword>
<comment type="caution">
    <text evidence="19">The sequence shown here is derived from an EMBL/GenBank/DDBJ whole genome shotgun (WGS) entry which is preliminary data.</text>
</comment>
<evidence type="ECO:0000256" key="1">
    <source>
        <dbReference type="ARBA" id="ARBA00004479"/>
    </source>
</evidence>
<feature type="transmembrane region" description="Helical" evidence="16">
    <location>
        <begin position="407"/>
        <end position="431"/>
    </location>
</feature>
<feature type="domain" description="EGF-like" evidence="18">
    <location>
        <begin position="299"/>
        <end position="338"/>
    </location>
</feature>
<keyword evidence="9" id="KW-0106">Calcium</keyword>
<evidence type="ECO:0000256" key="13">
    <source>
        <dbReference type="ARBA" id="ARBA00023170"/>
    </source>
</evidence>
<evidence type="ECO:0000256" key="16">
    <source>
        <dbReference type="SAM" id="Phobius"/>
    </source>
</evidence>
<feature type="signal peptide" evidence="17">
    <location>
        <begin position="1"/>
        <end position="25"/>
    </location>
</feature>
<feature type="chain" id="PRO_5042171797" description="EGF-like domain-containing protein" evidence="17">
    <location>
        <begin position="26"/>
        <end position="562"/>
    </location>
</feature>
<keyword evidence="5" id="KW-0254">Endocytosis</keyword>
<dbReference type="AlphaFoldDB" id="A0AAD9JSK5"/>
<dbReference type="InterPro" id="IPR000152">
    <property type="entry name" value="EGF-type_Asp/Asn_hydroxyl_site"/>
</dbReference>
<evidence type="ECO:0000256" key="4">
    <source>
        <dbReference type="ARBA" id="ARBA00022536"/>
    </source>
</evidence>
<dbReference type="GO" id="GO:0006897">
    <property type="term" value="P:endocytosis"/>
    <property type="evidence" value="ECO:0007669"/>
    <property type="project" value="UniProtKB-KW"/>
</dbReference>
<protein>
    <recommendedName>
        <fullName evidence="18">EGF-like domain-containing protein</fullName>
    </recommendedName>
</protein>
<dbReference type="PANTHER" id="PTHR47333:SF4">
    <property type="entry name" value="EGF-LIKE DOMAIN-CONTAINING PROTEIN"/>
    <property type="match status" value="1"/>
</dbReference>
<evidence type="ECO:0000256" key="15">
    <source>
        <dbReference type="PROSITE-ProRule" id="PRU00076"/>
    </source>
</evidence>
<sequence>MTSHHVVRLSLTAVILLTLLHGITSSSPERDLDPNNPNVCSYDTYKTAFTHKVVTYPCYKRQDTEPPCPSGYWQFPSGYHHFHRHPWRFRFPYWKLITNRCYHVKQILERSTMPQDCDRGDSVMADKRFDVEDIFAPYGVNIPTCFKEQPTKENIICLGSPEAQSSFGSGFSVLPPSECPEDGSPCSPLFSSVLINGLGGATSNDTVAVALWGIASKTYPCFPDNGGCDHYCTSSNGIDRICKCRPGYKLVNTTQCIDIDECAKNNGGCNHRCTNIPGSYYCTCQSGYELDFDGRTCIDIDECGTGNGGCEHNCTNTNSSYYCTCDDGFVLTEGHRCEDDNECTDPIVKNGGCSHTCNNVYGDYFCTCPDGYKLDERGFNCEKADGGAGVAVAGEPLIGHSSSGSQYVIIFVTSAVLVALIVAVLIALFCIRRRLKNRPAPPVSIIVVGKKDVDITGVSVDKEGKVGVTSSGNVYTPSPIEDDEYTSPPGYDEVMEKKMAELEEDPYEECCPSEVKDEKREAQIGSNAYVNVAFNSDHANGKPEGEHYDNVRNVLTERYDEC</sequence>
<keyword evidence="20" id="KW-1185">Reference proteome</keyword>
<keyword evidence="4 15" id="KW-0245">EGF-like domain</keyword>
<keyword evidence="6 16" id="KW-0812">Transmembrane</keyword>
<evidence type="ECO:0000259" key="18">
    <source>
        <dbReference type="PROSITE" id="PS50026"/>
    </source>
</evidence>
<dbReference type="FunFam" id="2.10.25.10:FF:000008">
    <property type="entry name" value="Signal peptide, CUB domain, EGF-like 2"/>
    <property type="match status" value="1"/>
</dbReference>
<evidence type="ECO:0000256" key="11">
    <source>
        <dbReference type="ARBA" id="ARBA00023136"/>
    </source>
</evidence>
<dbReference type="Pfam" id="PF07645">
    <property type="entry name" value="EGF_CA"/>
    <property type="match status" value="1"/>
</dbReference>
<dbReference type="InterPro" id="IPR052080">
    <property type="entry name" value="vWF_C/EGF_Fibrillin"/>
</dbReference>
<evidence type="ECO:0000256" key="2">
    <source>
        <dbReference type="ARBA" id="ARBA00004613"/>
    </source>
</evidence>
<feature type="domain" description="EGF-like" evidence="18">
    <location>
        <begin position="258"/>
        <end position="298"/>
    </location>
</feature>
<keyword evidence="8" id="KW-0677">Repeat</keyword>
<dbReference type="PROSITE" id="PS00010">
    <property type="entry name" value="ASX_HYDROXYL"/>
    <property type="match status" value="2"/>
</dbReference>
<dbReference type="PANTHER" id="PTHR47333">
    <property type="entry name" value="VON WILLEBRAND FACTOR C AND EGF DOMAIN-CONTAINING PROTEIN"/>
    <property type="match status" value="1"/>
</dbReference>
<keyword evidence="13" id="KW-0675">Receptor</keyword>
<evidence type="ECO:0000313" key="20">
    <source>
        <dbReference type="Proteomes" id="UP001208570"/>
    </source>
</evidence>
<dbReference type="SMART" id="SM00179">
    <property type="entry name" value="EGF_CA"/>
    <property type="match status" value="3"/>
</dbReference>
<dbReference type="SUPFAM" id="SSF57196">
    <property type="entry name" value="EGF/Laminin"/>
    <property type="match status" value="1"/>
</dbReference>
<evidence type="ECO:0000256" key="5">
    <source>
        <dbReference type="ARBA" id="ARBA00022583"/>
    </source>
</evidence>
<dbReference type="InterPro" id="IPR009030">
    <property type="entry name" value="Growth_fac_rcpt_cys_sf"/>
</dbReference>
<dbReference type="SUPFAM" id="SSF57184">
    <property type="entry name" value="Growth factor receptor domain"/>
    <property type="match status" value="1"/>
</dbReference>
<reference evidence="19" key="1">
    <citation type="journal article" date="2023" name="Mol. Biol. Evol.">
        <title>Third-Generation Sequencing Reveals the Adaptive Role of the Epigenome in Three Deep-Sea Polychaetes.</title>
        <authorList>
            <person name="Perez M."/>
            <person name="Aroh O."/>
            <person name="Sun Y."/>
            <person name="Lan Y."/>
            <person name="Juniper S.K."/>
            <person name="Young C.R."/>
            <person name="Angers B."/>
            <person name="Qian P.Y."/>
        </authorList>
    </citation>
    <scope>NUCLEOTIDE SEQUENCE</scope>
    <source>
        <strain evidence="19">P08H-3</strain>
    </source>
</reference>
<dbReference type="CDD" id="cd00054">
    <property type="entry name" value="EGF_CA"/>
    <property type="match status" value="2"/>
</dbReference>
<evidence type="ECO:0000256" key="3">
    <source>
        <dbReference type="ARBA" id="ARBA00022525"/>
    </source>
</evidence>
<dbReference type="InterPro" id="IPR018097">
    <property type="entry name" value="EGF_Ca-bd_CS"/>
</dbReference>
<dbReference type="SMART" id="SM00181">
    <property type="entry name" value="EGF"/>
    <property type="match status" value="4"/>
</dbReference>
<evidence type="ECO:0000256" key="9">
    <source>
        <dbReference type="ARBA" id="ARBA00022837"/>
    </source>
</evidence>
<dbReference type="PROSITE" id="PS01186">
    <property type="entry name" value="EGF_2"/>
    <property type="match status" value="3"/>
</dbReference>
<dbReference type="GO" id="GO:0005509">
    <property type="term" value="F:calcium ion binding"/>
    <property type="evidence" value="ECO:0007669"/>
    <property type="project" value="InterPro"/>
</dbReference>
<evidence type="ECO:0000256" key="8">
    <source>
        <dbReference type="ARBA" id="ARBA00022737"/>
    </source>
</evidence>
<evidence type="ECO:0000256" key="6">
    <source>
        <dbReference type="ARBA" id="ARBA00022692"/>
    </source>
</evidence>
<name>A0AAD9JSK5_9ANNE</name>
<keyword evidence="12" id="KW-1015">Disulfide bond</keyword>
<dbReference type="GO" id="GO:0005576">
    <property type="term" value="C:extracellular region"/>
    <property type="evidence" value="ECO:0007669"/>
    <property type="project" value="UniProtKB-SubCell"/>
</dbReference>
<keyword evidence="10 16" id="KW-1133">Transmembrane helix</keyword>
<dbReference type="GO" id="GO:0016020">
    <property type="term" value="C:membrane"/>
    <property type="evidence" value="ECO:0007669"/>
    <property type="project" value="UniProtKB-SubCell"/>
</dbReference>
<gene>
    <name evidence="19" type="ORF">LSH36_167g01016</name>
</gene>
<evidence type="ECO:0000256" key="17">
    <source>
        <dbReference type="SAM" id="SignalP"/>
    </source>
</evidence>
<dbReference type="FunFam" id="2.10.25.10:FF:000009">
    <property type="entry name" value="Low-density lipoprotein receptor isoform 1"/>
    <property type="match status" value="1"/>
</dbReference>
<evidence type="ECO:0000256" key="7">
    <source>
        <dbReference type="ARBA" id="ARBA00022729"/>
    </source>
</evidence>
<comment type="subcellular location">
    <subcellularLocation>
        <location evidence="1">Membrane</location>
        <topology evidence="1">Single-pass type I membrane protein</topology>
    </subcellularLocation>
    <subcellularLocation>
        <location evidence="2">Secreted</location>
    </subcellularLocation>
</comment>
<keyword evidence="11 16" id="KW-0472">Membrane</keyword>
<dbReference type="InterPro" id="IPR000742">
    <property type="entry name" value="EGF"/>
</dbReference>
<dbReference type="EMBL" id="JAODUP010000167">
    <property type="protein sequence ID" value="KAK2158553.1"/>
    <property type="molecule type" value="Genomic_DNA"/>
</dbReference>
<dbReference type="InterPro" id="IPR001881">
    <property type="entry name" value="EGF-like_Ca-bd_dom"/>
</dbReference>
<proteinExistence type="predicted"/>
<dbReference type="Gene3D" id="2.10.25.10">
    <property type="entry name" value="Laminin"/>
    <property type="match status" value="4"/>
</dbReference>
<dbReference type="Proteomes" id="UP001208570">
    <property type="component" value="Unassembled WGS sequence"/>
</dbReference>
<evidence type="ECO:0000313" key="19">
    <source>
        <dbReference type="EMBL" id="KAK2158553.1"/>
    </source>
</evidence>
<dbReference type="PROSITE" id="PS01187">
    <property type="entry name" value="EGF_CA"/>
    <property type="match status" value="2"/>
</dbReference>
<organism evidence="19 20">
    <name type="scientific">Paralvinella palmiformis</name>
    <dbReference type="NCBI Taxonomy" id="53620"/>
    <lineage>
        <taxon>Eukaryota</taxon>
        <taxon>Metazoa</taxon>
        <taxon>Spiralia</taxon>
        <taxon>Lophotrochozoa</taxon>
        <taxon>Annelida</taxon>
        <taxon>Polychaeta</taxon>
        <taxon>Sedentaria</taxon>
        <taxon>Canalipalpata</taxon>
        <taxon>Terebellida</taxon>
        <taxon>Terebelliformia</taxon>
        <taxon>Alvinellidae</taxon>
        <taxon>Paralvinella</taxon>
    </lineage>
</organism>
<accession>A0AAD9JSK5</accession>
<evidence type="ECO:0000256" key="12">
    <source>
        <dbReference type="ARBA" id="ARBA00023157"/>
    </source>
</evidence>
<keyword evidence="3" id="KW-0964">Secreted</keyword>
<evidence type="ECO:0000256" key="14">
    <source>
        <dbReference type="ARBA" id="ARBA00023180"/>
    </source>
</evidence>
<dbReference type="InterPro" id="IPR049883">
    <property type="entry name" value="NOTCH1_EGF-like"/>
</dbReference>
<keyword evidence="7 17" id="KW-0732">Signal</keyword>
<comment type="caution">
    <text evidence="15">Lacks conserved residue(s) required for the propagation of feature annotation.</text>
</comment>
<dbReference type="Pfam" id="PF14670">
    <property type="entry name" value="FXa_inhibition"/>
    <property type="match status" value="2"/>
</dbReference>